<dbReference type="EMBL" id="AP023355">
    <property type="protein sequence ID" value="BCJ36239.1"/>
    <property type="molecule type" value="Genomic_DNA"/>
</dbReference>
<accession>A0A7R7DR28</accession>
<keyword evidence="2" id="KW-1185">Reference proteome</keyword>
<name>A0A7R7DR28_9ACTN</name>
<dbReference type="RefSeq" id="WP_203962643.1">
    <property type="nucleotide sequence ID" value="NZ_AP023355.1"/>
</dbReference>
<reference evidence="1 2" key="1">
    <citation type="submission" date="2020-08" db="EMBL/GenBank/DDBJ databases">
        <title>Whole genome shotgun sequence of Actinocatenispora thailandica NBRC 105041.</title>
        <authorList>
            <person name="Komaki H."/>
            <person name="Tamura T."/>
        </authorList>
    </citation>
    <scope>NUCLEOTIDE SEQUENCE [LARGE SCALE GENOMIC DNA]</scope>
    <source>
        <strain evidence="1 2">NBRC 105041</strain>
    </source>
</reference>
<evidence type="ECO:0008006" key="3">
    <source>
        <dbReference type="Google" id="ProtNLM"/>
    </source>
</evidence>
<protein>
    <recommendedName>
        <fullName evidence="3">MmcQ/YjbR family DNA-binding protein</fullName>
    </recommendedName>
</protein>
<evidence type="ECO:0000313" key="2">
    <source>
        <dbReference type="Proteomes" id="UP000611640"/>
    </source>
</evidence>
<sequence length="117" mass="12477">MAGATFEQVRRIALGLPGAEEVGTWGTETVFQVGGKMFAVAAPDEPHATVKSTPDEQASLVARDPDTYAVAPTTGRFGWVRVELARIEPAVLRALVVAAWRAAAPRRLTTGYDAEPD</sequence>
<proteinExistence type="predicted"/>
<dbReference type="Gene3D" id="3.90.1150.30">
    <property type="match status" value="1"/>
</dbReference>
<dbReference type="Proteomes" id="UP000611640">
    <property type="component" value="Chromosome"/>
</dbReference>
<dbReference type="InterPro" id="IPR038056">
    <property type="entry name" value="YjbR-like_sf"/>
</dbReference>
<evidence type="ECO:0000313" key="1">
    <source>
        <dbReference type="EMBL" id="BCJ36239.1"/>
    </source>
</evidence>
<dbReference type="InterPro" id="IPR058532">
    <property type="entry name" value="YjbR/MT2646/Rv2570-like"/>
</dbReference>
<dbReference type="KEGG" id="atl:Athai_37420"/>
<dbReference type="Pfam" id="PF04237">
    <property type="entry name" value="YjbR"/>
    <property type="match status" value="1"/>
</dbReference>
<dbReference type="SUPFAM" id="SSF142906">
    <property type="entry name" value="YjbR-like"/>
    <property type="match status" value="1"/>
</dbReference>
<gene>
    <name evidence="1" type="ORF">Athai_37420</name>
</gene>
<dbReference type="AlphaFoldDB" id="A0A7R7DR28"/>
<organism evidence="1 2">
    <name type="scientific">Actinocatenispora thailandica</name>
    <dbReference type="NCBI Taxonomy" id="227318"/>
    <lineage>
        <taxon>Bacteria</taxon>
        <taxon>Bacillati</taxon>
        <taxon>Actinomycetota</taxon>
        <taxon>Actinomycetes</taxon>
        <taxon>Micromonosporales</taxon>
        <taxon>Micromonosporaceae</taxon>
        <taxon>Actinocatenispora</taxon>
    </lineage>
</organism>